<gene>
    <name evidence="1" type="ORF">K2173_013501</name>
</gene>
<keyword evidence="2" id="KW-1185">Reference proteome</keyword>
<name>A0AAV8SAK4_9ROSI</name>
<reference evidence="1 2" key="1">
    <citation type="submission" date="2021-09" db="EMBL/GenBank/DDBJ databases">
        <title>Genomic insights and catalytic innovation underlie evolution of tropane alkaloids biosynthesis.</title>
        <authorList>
            <person name="Wang Y.-J."/>
            <person name="Tian T."/>
            <person name="Huang J.-P."/>
            <person name="Huang S.-X."/>
        </authorList>
    </citation>
    <scope>NUCLEOTIDE SEQUENCE [LARGE SCALE GENOMIC DNA]</scope>
    <source>
        <strain evidence="1">KIB-2018</strain>
        <tissue evidence="1">Leaf</tissue>
    </source>
</reference>
<sequence>MPIIQSKGSAPLFCTHNIASFQFRNLINLRNNSNNAEIFSGKGEFDLRSYRMFFLSYQLLPRILELPKPPVCLRSFKDRSCAE</sequence>
<accession>A0AAV8SAK4</accession>
<organism evidence="1 2">
    <name type="scientific">Erythroxylum novogranatense</name>
    <dbReference type="NCBI Taxonomy" id="1862640"/>
    <lineage>
        <taxon>Eukaryota</taxon>
        <taxon>Viridiplantae</taxon>
        <taxon>Streptophyta</taxon>
        <taxon>Embryophyta</taxon>
        <taxon>Tracheophyta</taxon>
        <taxon>Spermatophyta</taxon>
        <taxon>Magnoliopsida</taxon>
        <taxon>eudicotyledons</taxon>
        <taxon>Gunneridae</taxon>
        <taxon>Pentapetalae</taxon>
        <taxon>rosids</taxon>
        <taxon>fabids</taxon>
        <taxon>Malpighiales</taxon>
        <taxon>Erythroxylaceae</taxon>
        <taxon>Erythroxylum</taxon>
    </lineage>
</organism>
<comment type="caution">
    <text evidence="1">The sequence shown here is derived from an EMBL/GenBank/DDBJ whole genome shotgun (WGS) entry which is preliminary data.</text>
</comment>
<protein>
    <submittedName>
        <fullName evidence="1">Uncharacterized protein</fullName>
    </submittedName>
</protein>
<dbReference type="EMBL" id="JAIWQS010000012">
    <property type="protein sequence ID" value="KAJ8749056.1"/>
    <property type="molecule type" value="Genomic_DNA"/>
</dbReference>
<evidence type="ECO:0000313" key="1">
    <source>
        <dbReference type="EMBL" id="KAJ8749056.1"/>
    </source>
</evidence>
<dbReference type="Proteomes" id="UP001159364">
    <property type="component" value="Linkage Group LG12"/>
</dbReference>
<proteinExistence type="predicted"/>
<dbReference type="AlphaFoldDB" id="A0AAV8SAK4"/>
<evidence type="ECO:0000313" key="2">
    <source>
        <dbReference type="Proteomes" id="UP001159364"/>
    </source>
</evidence>